<evidence type="ECO:0000313" key="2">
    <source>
        <dbReference type="Proteomes" id="UP001139488"/>
    </source>
</evidence>
<dbReference type="EMBL" id="JAJNNZ010000011">
    <property type="protein sequence ID" value="MCJ2377858.1"/>
    <property type="molecule type" value="Genomic_DNA"/>
</dbReference>
<gene>
    <name evidence="1" type="ORF">LNL84_13555</name>
</gene>
<proteinExistence type="predicted"/>
<evidence type="ECO:0000313" key="1">
    <source>
        <dbReference type="EMBL" id="MCJ2377858.1"/>
    </source>
</evidence>
<keyword evidence="2" id="KW-1185">Reference proteome</keyword>
<dbReference type="Proteomes" id="UP001139488">
    <property type="component" value="Unassembled WGS sequence"/>
</dbReference>
<accession>A0A9X1WEQ2</accession>
<reference evidence="1" key="1">
    <citation type="submission" date="2021-11" db="EMBL/GenBank/DDBJ databases">
        <title>Vibrio ZSDE26 sp. nov. and Vibrio ZSDZ34 sp. nov., isolated from coastal seawater in Qingdao.</title>
        <authorList>
            <person name="Zhang P."/>
        </authorList>
    </citation>
    <scope>NUCLEOTIDE SEQUENCE</scope>
    <source>
        <strain evidence="1">ZSDZ34</strain>
    </source>
</reference>
<organism evidence="1 2">
    <name type="scientific">Vibrio gelatinilyticus</name>
    <dbReference type="NCBI Taxonomy" id="2893468"/>
    <lineage>
        <taxon>Bacteria</taxon>
        <taxon>Pseudomonadati</taxon>
        <taxon>Pseudomonadota</taxon>
        <taxon>Gammaproteobacteria</taxon>
        <taxon>Vibrionales</taxon>
        <taxon>Vibrionaceae</taxon>
        <taxon>Vibrio</taxon>
    </lineage>
</organism>
<comment type="caution">
    <text evidence="1">The sequence shown here is derived from an EMBL/GenBank/DDBJ whole genome shotgun (WGS) entry which is preliminary data.</text>
</comment>
<protein>
    <submittedName>
        <fullName evidence="1">Uncharacterized protein</fullName>
    </submittedName>
</protein>
<dbReference type="RefSeq" id="WP_244358106.1">
    <property type="nucleotide sequence ID" value="NZ_JAJNNZ010000011.1"/>
</dbReference>
<name>A0A9X1WEQ2_9VIBR</name>
<dbReference type="AlphaFoldDB" id="A0A9X1WEQ2"/>
<sequence>MNQTTFDLLKNTTRGKIKNIERIPPCSKESLLDAIDNVTELNDIIIINHAIKKIIAHEYAMASESYDEARG</sequence>